<dbReference type="OrthoDB" id="5484783at2"/>
<dbReference type="Proteomes" id="UP000199514">
    <property type="component" value="Unassembled WGS sequence"/>
</dbReference>
<dbReference type="EMBL" id="FOLE01000001">
    <property type="protein sequence ID" value="SFB72567.1"/>
    <property type="molecule type" value="Genomic_DNA"/>
</dbReference>
<evidence type="ECO:0000313" key="2">
    <source>
        <dbReference type="Proteomes" id="UP000199514"/>
    </source>
</evidence>
<proteinExistence type="predicted"/>
<name>A0A1I1DCJ8_9BACT</name>
<dbReference type="STRING" id="927664.SAMN05421780_101120"/>
<dbReference type="RefSeq" id="WP_143083825.1">
    <property type="nucleotide sequence ID" value="NZ_FOLE01000001.1"/>
</dbReference>
<keyword evidence="2" id="KW-1185">Reference proteome</keyword>
<organism evidence="1 2">
    <name type="scientific">Flexibacter flexilis DSM 6793</name>
    <dbReference type="NCBI Taxonomy" id="927664"/>
    <lineage>
        <taxon>Bacteria</taxon>
        <taxon>Pseudomonadati</taxon>
        <taxon>Bacteroidota</taxon>
        <taxon>Cytophagia</taxon>
        <taxon>Cytophagales</taxon>
        <taxon>Flexibacteraceae</taxon>
        <taxon>Flexibacter</taxon>
    </lineage>
</organism>
<reference evidence="1 2" key="1">
    <citation type="submission" date="2016-10" db="EMBL/GenBank/DDBJ databases">
        <authorList>
            <person name="de Groot N.N."/>
        </authorList>
    </citation>
    <scope>NUCLEOTIDE SEQUENCE [LARGE SCALE GENOMIC DNA]</scope>
    <source>
        <strain evidence="1 2">DSM 6793</strain>
    </source>
</reference>
<accession>A0A1I1DCJ8</accession>
<protein>
    <submittedName>
        <fullName evidence="1">Uncharacterized protein</fullName>
    </submittedName>
</protein>
<sequence length="254" mass="29320">MKKVIMALVGNHRFYDLEVLASVINIFEQDNLLKPEYYSSDDRMYYDYNHDDIISFATGDVLPFDLQIRRKKRIKYNSIIKLDDRPGINIDFGQNIASKDLAYSFAFANRLAETYRPDFGWMHLFSGNQPPFEDELARNIYRIDIGMSGIAPRYDRYGPGGLGLRTFIGPRYVEIFGRELLLSTPAHIKELSWGGICIDLVPNPWQATPEDIIPVWQQSMEHLRSAQVFTHIELNDVGAVSFEVNKHPLSRRTL</sequence>
<gene>
    <name evidence="1" type="ORF">SAMN05421780_101120</name>
</gene>
<evidence type="ECO:0000313" key="1">
    <source>
        <dbReference type="EMBL" id="SFB72567.1"/>
    </source>
</evidence>
<dbReference type="AlphaFoldDB" id="A0A1I1DCJ8"/>